<evidence type="ECO:0000259" key="8">
    <source>
        <dbReference type="Pfam" id="PF01494"/>
    </source>
</evidence>
<dbReference type="Pfam" id="PF00890">
    <property type="entry name" value="FAD_binding_2"/>
    <property type="match status" value="1"/>
</dbReference>
<dbReference type="GO" id="GO:0071949">
    <property type="term" value="F:FAD binding"/>
    <property type="evidence" value="ECO:0007669"/>
    <property type="project" value="InterPro"/>
</dbReference>
<keyword evidence="5" id="KW-0560">Oxidoreductase</keyword>
<dbReference type="PRINTS" id="PR00420">
    <property type="entry name" value="RNGMNOXGNASE"/>
</dbReference>
<organism evidence="9 10">
    <name type="scientific">Hortaea werneckii</name>
    <name type="common">Black yeast</name>
    <name type="synonym">Cladosporium werneckii</name>
    <dbReference type="NCBI Taxonomy" id="91943"/>
    <lineage>
        <taxon>Eukaryota</taxon>
        <taxon>Fungi</taxon>
        <taxon>Dikarya</taxon>
        <taxon>Ascomycota</taxon>
        <taxon>Pezizomycotina</taxon>
        <taxon>Dothideomycetes</taxon>
        <taxon>Dothideomycetidae</taxon>
        <taxon>Mycosphaerellales</taxon>
        <taxon>Teratosphaeriaceae</taxon>
        <taxon>Hortaea</taxon>
    </lineage>
</organism>
<keyword evidence="4" id="KW-0274">FAD</keyword>
<dbReference type="PANTHER" id="PTHR13789">
    <property type="entry name" value="MONOOXYGENASE"/>
    <property type="match status" value="1"/>
</dbReference>
<dbReference type="Gene3D" id="3.50.50.60">
    <property type="entry name" value="FAD/NAD(P)-binding domain"/>
    <property type="match status" value="1"/>
</dbReference>
<dbReference type="Pfam" id="PF01494">
    <property type="entry name" value="FAD_binding_3"/>
    <property type="match status" value="1"/>
</dbReference>
<dbReference type="OrthoDB" id="16820at2759"/>
<keyword evidence="6" id="KW-0503">Monooxygenase</keyword>
<reference evidence="9 10" key="1">
    <citation type="journal article" date="2018" name="BMC Genomics">
        <title>Genomic evidence for intraspecific hybridization in a clonal and extremely halotolerant yeast.</title>
        <authorList>
            <person name="Gostincar C."/>
            <person name="Stajich J.E."/>
            <person name="Zupancic J."/>
            <person name="Zalar P."/>
            <person name="Gunde-Cimerman N."/>
        </authorList>
    </citation>
    <scope>NUCLEOTIDE SEQUENCE [LARGE SCALE GENOMIC DNA]</scope>
    <source>
        <strain evidence="9 10">EXF-6669</strain>
    </source>
</reference>
<comment type="caution">
    <text evidence="9">The sequence shown here is derived from an EMBL/GenBank/DDBJ whole genome shotgun (WGS) entry which is preliminary data.</text>
</comment>
<protein>
    <recommendedName>
        <fullName evidence="11">FAD-binding domain-containing protein</fullName>
    </recommendedName>
</protein>
<feature type="domain" description="FAD-binding" evidence="8">
    <location>
        <begin position="144"/>
        <end position="379"/>
    </location>
</feature>
<sequence length="507" mass="56190">MLIQTTITTMAANGAVHGLESEPVGSFPQTGIDVLVVGTGLAGLTAAIECIRKGHTVRVLERAASINTLGTGDMYFMGLPATKFFKHWPEMKAEYDAIGLHNAWIETFKHSGEQIVKPLYVAERLKAAGLDPKTPPGTFQMRPLIYKMFVKQVERLGVKIEFNARVVDYFDDDETGKGGCVTQDGRKYEADVVIAADGVGSKSQRLVGGQVRAISSGRAMWRAAFPIENLDKDPEVKEHYKMIPANGESEPIVRTYLGPGTYAMTLTRPDTMIWIINHNATGSSAESWSNTIEPQEVLDTMDDGVGPNPWAPMMKRLIACTPEKTIVNFELLWRDPQPSWKSPSSRVVQIGDAAHSFLPASGNGATQAIEDAVSIASCLQLCGGKENIAEGVNAHIRFRFIRNACAQKVGFSNAELLQDTDWDKVKIDPRRAQPKHPKWVWEHDPEIYTYQNYAKNVEAMNKGIPFDESDVPPNFPPGYKYEPWSIEKIMEDMRHGIPVDLGKGNWD</sequence>
<dbReference type="SUPFAM" id="SSF51905">
    <property type="entry name" value="FAD/NAD(P)-binding domain"/>
    <property type="match status" value="1"/>
</dbReference>
<evidence type="ECO:0000256" key="3">
    <source>
        <dbReference type="ARBA" id="ARBA00022630"/>
    </source>
</evidence>
<accession>A0A3M7AG12</accession>
<evidence type="ECO:0000256" key="2">
    <source>
        <dbReference type="ARBA" id="ARBA00007992"/>
    </source>
</evidence>
<evidence type="ECO:0008006" key="11">
    <source>
        <dbReference type="Google" id="ProtNLM"/>
    </source>
</evidence>
<dbReference type="GO" id="GO:0004497">
    <property type="term" value="F:monooxygenase activity"/>
    <property type="evidence" value="ECO:0007669"/>
    <property type="project" value="UniProtKB-KW"/>
</dbReference>
<feature type="domain" description="FAD-dependent oxidoreductase 2 FAD-binding" evidence="7">
    <location>
        <begin position="33"/>
        <end position="119"/>
    </location>
</feature>
<comment type="similarity">
    <text evidence="2">Belongs to the paxM FAD-dependent monooxygenase family.</text>
</comment>
<dbReference type="InterPro" id="IPR050493">
    <property type="entry name" value="FAD-dep_Monooxygenase_BioMet"/>
</dbReference>
<evidence type="ECO:0000256" key="4">
    <source>
        <dbReference type="ARBA" id="ARBA00022827"/>
    </source>
</evidence>
<evidence type="ECO:0000256" key="1">
    <source>
        <dbReference type="ARBA" id="ARBA00001974"/>
    </source>
</evidence>
<dbReference type="InterPro" id="IPR002938">
    <property type="entry name" value="FAD-bd"/>
</dbReference>
<dbReference type="InterPro" id="IPR003953">
    <property type="entry name" value="FAD-dep_OxRdtase_2_FAD-bd"/>
</dbReference>
<dbReference type="FunFam" id="3.50.50.60:FF:000270">
    <property type="entry name" value="FAD/NAD(P)-binding domain-containing protein"/>
    <property type="match status" value="1"/>
</dbReference>
<evidence type="ECO:0000256" key="6">
    <source>
        <dbReference type="ARBA" id="ARBA00023033"/>
    </source>
</evidence>
<evidence type="ECO:0000259" key="7">
    <source>
        <dbReference type="Pfam" id="PF00890"/>
    </source>
</evidence>
<keyword evidence="3" id="KW-0285">Flavoprotein</keyword>
<evidence type="ECO:0000313" key="10">
    <source>
        <dbReference type="Proteomes" id="UP000271337"/>
    </source>
</evidence>
<dbReference type="InterPro" id="IPR036188">
    <property type="entry name" value="FAD/NAD-bd_sf"/>
</dbReference>
<proteinExistence type="inferred from homology"/>
<dbReference type="Proteomes" id="UP000271337">
    <property type="component" value="Unassembled WGS sequence"/>
</dbReference>
<gene>
    <name evidence="9" type="ORF">D0867_00202</name>
</gene>
<comment type="cofactor">
    <cofactor evidence="1">
        <name>FAD</name>
        <dbReference type="ChEBI" id="CHEBI:57692"/>
    </cofactor>
</comment>
<evidence type="ECO:0000313" key="9">
    <source>
        <dbReference type="EMBL" id="RMY26220.1"/>
    </source>
</evidence>
<evidence type="ECO:0000256" key="5">
    <source>
        <dbReference type="ARBA" id="ARBA00023002"/>
    </source>
</evidence>
<dbReference type="EMBL" id="QWIL01000007">
    <property type="protein sequence ID" value="RMY26220.1"/>
    <property type="molecule type" value="Genomic_DNA"/>
</dbReference>
<dbReference type="AlphaFoldDB" id="A0A3M7AG12"/>
<name>A0A3M7AG12_HORWE</name>
<dbReference type="PANTHER" id="PTHR13789:SF315">
    <property type="entry name" value="FAD-DEPENDENT MONOOXYGENASE MDPD"/>
    <property type="match status" value="1"/>
</dbReference>